<dbReference type="EMBL" id="LLZS01000003">
    <property type="protein sequence ID" value="KUR72112.1"/>
    <property type="molecule type" value="Genomic_DNA"/>
</dbReference>
<keyword evidence="3" id="KW-0238">DNA-binding</keyword>
<keyword evidence="6" id="KW-1185">Reference proteome</keyword>
<dbReference type="GO" id="GO:0003677">
    <property type="term" value="F:DNA binding"/>
    <property type="evidence" value="ECO:0007669"/>
    <property type="project" value="UniProtKB-KW"/>
</dbReference>
<evidence type="ECO:0000256" key="3">
    <source>
        <dbReference type="ARBA" id="ARBA00023125"/>
    </source>
</evidence>
<dbReference type="InterPro" id="IPR051212">
    <property type="entry name" value="Type-I_RE_S_subunit"/>
</dbReference>
<comment type="caution">
    <text evidence="5">The sequence shown here is derived from an EMBL/GenBank/DDBJ whole genome shotgun (WGS) entry which is preliminary data.</text>
</comment>
<protein>
    <recommendedName>
        <fullName evidence="4">Type I restriction modification DNA specificity domain-containing protein</fullName>
    </recommendedName>
</protein>
<dbReference type="InterPro" id="IPR000055">
    <property type="entry name" value="Restrct_endonuc_typeI_TRD"/>
</dbReference>
<reference evidence="5 6" key="1">
    <citation type="submission" date="2015-10" db="EMBL/GenBank/DDBJ databases">
        <title>Draft genome sequence of Novosphingobium fuchskuhlense DSM 25065 isolated from a surface water sample of the southwest basin of Lake Grosse Fuchskuhle.</title>
        <authorList>
            <person name="Ruckert C."/>
            <person name="Winkler A."/>
            <person name="Glaeser J."/>
            <person name="Grossart H.-P."/>
            <person name="Kalinowski J."/>
            <person name="Glaeser S."/>
        </authorList>
    </citation>
    <scope>NUCLEOTIDE SEQUENCE [LARGE SCALE GENOMIC DNA]</scope>
    <source>
        <strain evidence="5 6">FNE08-7</strain>
    </source>
</reference>
<keyword evidence="2" id="KW-0680">Restriction system</keyword>
<dbReference type="AlphaFoldDB" id="A0A124JVB6"/>
<dbReference type="PANTHER" id="PTHR43140:SF1">
    <property type="entry name" value="TYPE I RESTRICTION ENZYME ECOKI SPECIFICITY SUBUNIT"/>
    <property type="match status" value="1"/>
</dbReference>
<evidence type="ECO:0000313" key="6">
    <source>
        <dbReference type="Proteomes" id="UP000058012"/>
    </source>
</evidence>
<dbReference type="InterPro" id="IPR044946">
    <property type="entry name" value="Restrct_endonuc_typeI_TRD_sf"/>
</dbReference>
<dbReference type="STRING" id="1117702.AQZ52_02050"/>
<dbReference type="GO" id="GO:0009307">
    <property type="term" value="P:DNA restriction-modification system"/>
    <property type="evidence" value="ECO:0007669"/>
    <property type="project" value="UniProtKB-KW"/>
</dbReference>
<gene>
    <name evidence="5" type="ORF">AQZ52_02050</name>
</gene>
<evidence type="ECO:0000256" key="1">
    <source>
        <dbReference type="ARBA" id="ARBA00010923"/>
    </source>
</evidence>
<evidence type="ECO:0000256" key="2">
    <source>
        <dbReference type="ARBA" id="ARBA00022747"/>
    </source>
</evidence>
<dbReference type="PANTHER" id="PTHR43140">
    <property type="entry name" value="TYPE-1 RESTRICTION ENZYME ECOKI SPECIFICITY PROTEIN"/>
    <property type="match status" value="1"/>
</dbReference>
<dbReference type="SUPFAM" id="SSF116734">
    <property type="entry name" value="DNA methylase specificity domain"/>
    <property type="match status" value="2"/>
</dbReference>
<proteinExistence type="inferred from homology"/>
<name>A0A124JVB6_9SPHN</name>
<dbReference type="Proteomes" id="UP000058012">
    <property type="component" value="Unassembled WGS sequence"/>
</dbReference>
<dbReference type="RefSeq" id="WP_067906281.1">
    <property type="nucleotide sequence ID" value="NZ_KQ954244.1"/>
</dbReference>
<organism evidence="5 6">
    <name type="scientific">Novosphingobium fuchskuhlense</name>
    <dbReference type="NCBI Taxonomy" id="1117702"/>
    <lineage>
        <taxon>Bacteria</taxon>
        <taxon>Pseudomonadati</taxon>
        <taxon>Pseudomonadota</taxon>
        <taxon>Alphaproteobacteria</taxon>
        <taxon>Sphingomonadales</taxon>
        <taxon>Sphingomonadaceae</taxon>
        <taxon>Novosphingobium</taxon>
    </lineage>
</organism>
<evidence type="ECO:0000313" key="5">
    <source>
        <dbReference type="EMBL" id="KUR72112.1"/>
    </source>
</evidence>
<dbReference type="OrthoDB" id="164285at2"/>
<dbReference type="Pfam" id="PF01420">
    <property type="entry name" value="Methylase_S"/>
    <property type="match status" value="1"/>
</dbReference>
<feature type="domain" description="Type I restriction modification DNA specificity" evidence="4">
    <location>
        <begin position="359"/>
        <end position="526"/>
    </location>
</feature>
<dbReference type="CDD" id="cd17293">
    <property type="entry name" value="RMtype1_S_Ppo21ORF8840P_TRD1-CR1_like"/>
    <property type="match status" value="1"/>
</dbReference>
<sequence>MNAALLLEHYQHIAEAPDAIARLRRFILDLAVRGKLVEQDPNDEPASELLKRSQKRALTGRKAAMQDVMAEAPYDLPSSWSWVPVSAAFQYDAGRKVEPKALRSDAWLLELEDIEKDTGRLLNRSLVSERSPQSTKSEFTAGDILYGKLRPYLNKVIVAGEGGYSTTEIVALRPLVDAYAPYCALAFRRPDYVDYVSRLGQGTKMPRLRTEDALISPFPLPPLAEQHRIVAKVDELMSLCDQLEAARAERETGRDKLTLSTLAKLNQPDPETFAADASFALEHLEPLTKRTDQIKQLRQTILNLAVRGKLVARVAGEGSVSELLDSLRDIGPLQGRGRRAPSGGRLETSEFYLDIPPHWSWARIHELGITQTGTSPSSSNADLFGNFIPFVKPGDLDGASISYDGPGLSEEGVGHSRLAPAGTVMMVCIGATLGKVNVTDRDVCFNQQINSVTPHVRDIARFLAIAFKASGFQSLAWSKAGTGTLPIISKGKWEVLPVPLPPLAEQHRIVAKVDELMALCDQLEASLTEGEQTRSKLLEAVLHEALEPGLAA</sequence>
<accession>A0A124JVB6</accession>
<dbReference type="Gene3D" id="3.90.220.20">
    <property type="entry name" value="DNA methylase specificity domains"/>
    <property type="match status" value="3"/>
</dbReference>
<comment type="similarity">
    <text evidence="1">Belongs to the type-I restriction system S methylase family.</text>
</comment>
<evidence type="ECO:0000259" key="4">
    <source>
        <dbReference type="Pfam" id="PF01420"/>
    </source>
</evidence>